<dbReference type="AlphaFoldDB" id="A0A2U3LGV0"/>
<dbReference type="Proteomes" id="UP000238916">
    <property type="component" value="Unassembled WGS sequence"/>
</dbReference>
<sequence>MNNLIIKEFNGTKVHTFIWNGKPCWIASEVVSLLDYADASKTIQDCISAEEFELGVEYDVLRGEVLKSFKEMVKSATTSMVVPNKTTQLTIFYEDGLYGFLQYTDKPMGIQFRKWIRRDVLPEIRQTGAYVADKSKLIEMTEYQKSASKTREANARAREAAILLKIAGGYDGTYRQVLESHATKIITGEFLLPLPEAGMKTFSATDIGKELGISANMVGILANRHGLKTEEYGKLFHDKSRSSSKEVETFRYYENVIPVLRNLNTSSVTG</sequence>
<evidence type="ECO:0000313" key="2">
    <source>
        <dbReference type="EMBL" id="SPF51118.1"/>
    </source>
</evidence>
<dbReference type="Pfam" id="PF02498">
    <property type="entry name" value="Bro-N"/>
    <property type="match status" value="1"/>
</dbReference>
<dbReference type="EMBL" id="OMOF01000445">
    <property type="protein sequence ID" value="SPF51118.1"/>
    <property type="molecule type" value="Genomic_DNA"/>
</dbReference>
<evidence type="ECO:0000259" key="1">
    <source>
        <dbReference type="PROSITE" id="PS51750"/>
    </source>
</evidence>
<reference evidence="3" key="1">
    <citation type="submission" date="2018-02" db="EMBL/GenBank/DDBJ databases">
        <authorList>
            <person name="Hausmann B."/>
        </authorList>
    </citation>
    <scope>NUCLEOTIDE SEQUENCE [LARGE SCALE GENOMIC DNA]</scope>
    <source>
        <strain evidence="3">Peat soil MAG SbF1</strain>
    </source>
</reference>
<accession>A0A2U3LGV0</accession>
<protein>
    <submittedName>
        <fullName evidence="2">BRO family protein</fullName>
    </submittedName>
</protein>
<dbReference type="OrthoDB" id="2086529at2"/>
<organism evidence="2 3">
    <name type="scientific">Candidatus Desulfosporosinus infrequens</name>
    <dbReference type="NCBI Taxonomy" id="2043169"/>
    <lineage>
        <taxon>Bacteria</taxon>
        <taxon>Bacillati</taxon>
        <taxon>Bacillota</taxon>
        <taxon>Clostridia</taxon>
        <taxon>Eubacteriales</taxon>
        <taxon>Desulfitobacteriaceae</taxon>
        <taxon>Desulfosporosinus</taxon>
    </lineage>
</organism>
<dbReference type="PROSITE" id="PS51750">
    <property type="entry name" value="BRO_N"/>
    <property type="match status" value="1"/>
</dbReference>
<gene>
    <name evidence="2" type="ORF">SBF1_50002</name>
</gene>
<dbReference type="SMART" id="SM01040">
    <property type="entry name" value="Bro-N"/>
    <property type="match status" value="1"/>
</dbReference>
<feature type="domain" description="Bro-N" evidence="1">
    <location>
        <begin position="1"/>
        <end position="128"/>
    </location>
</feature>
<dbReference type="InterPro" id="IPR003497">
    <property type="entry name" value="BRO_N_domain"/>
</dbReference>
<proteinExistence type="predicted"/>
<evidence type="ECO:0000313" key="3">
    <source>
        <dbReference type="Proteomes" id="UP000238916"/>
    </source>
</evidence>
<name>A0A2U3LGV0_9FIRM</name>